<name>A0A4Q2U8E6_9HYPH</name>
<evidence type="ECO:0000313" key="9">
    <source>
        <dbReference type="EMBL" id="RYC32760.1"/>
    </source>
</evidence>
<evidence type="ECO:0000256" key="7">
    <source>
        <dbReference type="ARBA" id="ARBA00023033"/>
    </source>
</evidence>
<dbReference type="RefSeq" id="WP_129224763.1">
    <property type="nucleotide sequence ID" value="NZ_QYBB01000005.1"/>
</dbReference>
<evidence type="ECO:0000256" key="2">
    <source>
        <dbReference type="ARBA" id="ARBA00010617"/>
    </source>
</evidence>
<dbReference type="OrthoDB" id="9801155at2"/>
<dbReference type="GO" id="GO:0005506">
    <property type="term" value="F:iron ion binding"/>
    <property type="evidence" value="ECO:0007669"/>
    <property type="project" value="InterPro"/>
</dbReference>
<reference evidence="9 10" key="1">
    <citation type="submission" date="2018-12" db="EMBL/GenBank/DDBJ databases">
        <authorList>
            <person name="Grouzdev D.S."/>
            <person name="Krutkina M.S."/>
        </authorList>
    </citation>
    <scope>NUCLEOTIDE SEQUENCE [LARGE SCALE GENOMIC DNA]</scope>
    <source>
        <strain evidence="9 10">RmlP026</strain>
    </source>
</reference>
<keyword evidence="10" id="KW-1185">Reference proteome</keyword>
<dbReference type="EMBL" id="QYBB01000005">
    <property type="protein sequence ID" value="RYC32760.1"/>
    <property type="molecule type" value="Genomic_DNA"/>
</dbReference>
<dbReference type="GO" id="GO:0016705">
    <property type="term" value="F:oxidoreductase activity, acting on paired donors, with incorporation or reduction of molecular oxygen"/>
    <property type="evidence" value="ECO:0007669"/>
    <property type="project" value="InterPro"/>
</dbReference>
<reference evidence="9 10" key="2">
    <citation type="submission" date="2019-02" db="EMBL/GenBank/DDBJ databases">
        <title>'Lichenibacterium ramalinii' gen. nov. sp. nov., 'Lichenibacterium minor' gen. nov. sp. nov.</title>
        <authorList>
            <person name="Pankratov T."/>
        </authorList>
    </citation>
    <scope>NUCLEOTIDE SEQUENCE [LARGE SCALE GENOMIC DNA]</scope>
    <source>
        <strain evidence="9 10">RmlP026</strain>
    </source>
</reference>
<comment type="function">
    <text evidence="8">Cytochromes P450 are a group of heme-thiolate monooxygenases. They oxidize a variety of structurally unrelated compounds, including steroids, fatty acids, and xenobiotics.</text>
</comment>
<evidence type="ECO:0000256" key="4">
    <source>
        <dbReference type="ARBA" id="ARBA00022723"/>
    </source>
</evidence>
<organism evidence="9 10">
    <name type="scientific">Lichenibacterium minor</name>
    <dbReference type="NCBI Taxonomy" id="2316528"/>
    <lineage>
        <taxon>Bacteria</taxon>
        <taxon>Pseudomonadati</taxon>
        <taxon>Pseudomonadota</taxon>
        <taxon>Alphaproteobacteria</taxon>
        <taxon>Hyphomicrobiales</taxon>
        <taxon>Lichenihabitantaceae</taxon>
        <taxon>Lichenibacterium</taxon>
    </lineage>
</organism>
<dbReference type="FunFam" id="1.10.630.10:FF:000018">
    <property type="entry name" value="Cytochrome P450 monooxygenase"/>
    <property type="match status" value="1"/>
</dbReference>
<evidence type="ECO:0000256" key="3">
    <source>
        <dbReference type="ARBA" id="ARBA00022617"/>
    </source>
</evidence>
<dbReference type="InterPro" id="IPR001128">
    <property type="entry name" value="Cyt_P450"/>
</dbReference>
<keyword evidence="6" id="KW-0408">Iron</keyword>
<dbReference type="PANTHER" id="PTHR46696:SF1">
    <property type="entry name" value="CYTOCHROME P450 YJIB-RELATED"/>
    <property type="match status" value="1"/>
</dbReference>
<keyword evidence="3" id="KW-0349">Heme</keyword>
<evidence type="ECO:0000256" key="6">
    <source>
        <dbReference type="ARBA" id="ARBA00023004"/>
    </source>
</evidence>
<gene>
    <name evidence="9" type="ORF">D3273_06655</name>
</gene>
<accession>A0A4Q2U8E6</accession>
<comment type="cofactor">
    <cofactor evidence="1">
        <name>heme</name>
        <dbReference type="ChEBI" id="CHEBI:30413"/>
    </cofactor>
</comment>
<dbReference type="InterPro" id="IPR002397">
    <property type="entry name" value="Cyt_P450_B"/>
</dbReference>
<evidence type="ECO:0000256" key="5">
    <source>
        <dbReference type="ARBA" id="ARBA00023002"/>
    </source>
</evidence>
<dbReference type="InterPro" id="IPR036396">
    <property type="entry name" value="Cyt_P450_sf"/>
</dbReference>
<dbReference type="Proteomes" id="UP000290759">
    <property type="component" value="Unassembled WGS sequence"/>
</dbReference>
<proteinExistence type="inferred from homology"/>
<protein>
    <submittedName>
        <fullName evidence="9">Cytochrome P450</fullName>
    </submittedName>
</protein>
<keyword evidence="7" id="KW-0503">Monooxygenase</keyword>
<evidence type="ECO:0000256" key="1">
    <source>
        <dbReference type="ARBA" id="ARBA00001971"/>
    </source>
</evidence>
<dbReference type="Pfam" id="PF00067">
    <property type="entry name" value="p450"/>
    <property type="match status" value="1"/>
</dbReference>
<dbReference type="PANTHER" id="PTHR46696">
    <property type="entry name" value="P450, PUTATIVE (EUROFUNG)-RELATED"/>
    <property type="match status" value="1"/>
</dbReference>
<dbReference type="GO" id="GO:0020037">
    <property type="term" value="F:heme binding"/>
    <property type="evidence" value="ECO:0007669"/>
    <property type="project" value="InterPro"/>
</dbReference>
<evidence type="ECO:0000256" key="8">
    <source>
        <dbReference type="ARBA" id="ARBA00043906"/>
    </source>
</evidence>
<dbReference type="SUPFAM" id="SSF48264">
    <property type="entry name" value="Cytochrome P450"/>
    <property type="match status" value="1"/>
</dbReference>
<dbReference type="CDD" id="cd11029">
    <property type="entry name" value="CYP107-like"/>
    <property type="match status" value="1"/>
</dbReference>
<dbReference type="Gene3D" id="1.10.630.10">
    <property type="entry name" value="Cytochrome P450"/>
    <property type="match status" value="1"/>
</dbReference>
<dbReference type="PRINTS" id="PR00359">
    <property type="entry name" value="BP450"/>
</dbReference>
<sequence length="409" mass="44965">MPAFAADKPFPLWDAKRRADPYGFYAELRRDRPVARATVPGRGAVWVVSRYADAAALLKDPRFSNDRRGSGVPSPFFGGLPLPRAVRALSSTMVGADDPVHARLRGLVGRAFTPKRVAGLDGQVRAIAADLLDRAAPRGRMDLIADFALPLPFTVIAELLGVPEEMRREFRTRVRRIMAPPRSLALRVAVWLPQLIRFVGFFERLVEHRRRVPDDALVTALVAAEAEGDRLTPVELVAMVFLLFFAGHETTVNLIGNGTLALFDFPGEMAALRADPSLMAGAVEELLRFTNPVEAAAMRYTREPVTIGGVALPARATVMALISAANRDPEAFPDPDRLDLRRQGRGHLALGAGAHYCLGASLARLEARVAFESLLERFPRLRLEGPRDAVDWRDPGALRGLRSLPVRWD</sequence>
<evidence type="ECO:0000313" key="10">
    <source>
        <dbReference type="Proteomes" id="UP000290759"/>
    </source>
</evidence>
<keyword evidence="5" id="KW-0560">Oxidoreductase</keyword>
<keyword evidence="4" id="KW-0479">Metal-binding</keyword>
<comment type="caution">
    <text evidence="9">The sequence shown here is derived from an EMBL/GenBank/DDBJ whole genome shotgun (WGS) entry which is preliminary data.</text>
</comment>
<dbReference type="AlphaFoldDB" id="A0A4Q2U8E6"/>
<comment type="similarity">
    <text evidence="2">Belongs to the cytochrome P450 family.</text>
</comment>
<dbReference type="GO" id="GO:0004497">
    <property type="term" value="F:monooxygenase activity"/>
    <property type="evidence" value="ECO:0007669"/>
    <property type="project" value="UniProtKB-KW"/>
</dbReference>